<dbReference type="Proteomes" id="UP001197236">
    <property type="component" value="Unassembled WGS sequence"/>
</dbReference>
<evidence type="ECO:0000313" key="1">
    <source>
        <dbReference type="EMBL" id="MBW1259524.1"/>
    </source>
</evidence>
<keyword evidence="2" id="KW-1185">Reference proteome</keyword>
<reference evidence="1 2" key="1">
    <citation type="submission" date="2021-07" db="EMBL/GenBank/DDBJ databases">
        <title>A novel phosphonate cluster across the Pantoea species complex is important for pathogenicity in onion.</title>
        <authorList>
            <person name="Zhao M."/>
            <person name="Stice S."/>
            <person name="Shin G.Y."/>
            <person name="Coutinho T."/>
            <person name="Gitaitis R."/>
            <person name="Kvitko B."/>
            <person name="Dutta B."/>
        </authorList>
    </citation>
    <scope>NUCLEOTIDE SEQUENCE [LARGE SCALE GENOMIC DNA]</scope>
    <source>
        <strain evidence="1 2">BD 382</strain>
    </source>
</reference>
<evidence type="ECO:0000313" key="2">
    <source>
        <dbReference type="Proteomes" id="UP001197236"/>
    </source>
</evidence>
<proteinExistence type="predicted"/>
<sequence>MSVGPDKDRVAGNSLLKVEQNACVHNLSLLMNRGFGISMTGLHQPEDEIISI</sequence>
<accession>A0ABS6VJL9</accession>
<gene>
    <name evidence="1" type="ORF">KYI95_20335</name>
</gene>
<dbReference type="RefSeq" id="WP_218996101.1">
    <property type="nucleotide sequence ID" value="NZ_JAHVXU010000017.1"/>
</dbReference>
<protein>
    <recommendedName>
        <fullName evidence="3">LysR substrate binding domain-containing protein</fullName>
    </recommendedName>
</protein>
<evidence type="ECO:0008006" key="3">
    <source>
        <dbReference type="Google" id="ProtNLM"/>
    </source>
</evidence>
<comment type="caution">
    <text evidence="1">The sequence shown here is derived from an EMBL/GenBank/DDBJ whole genome shotgun (WGS) entry which is preliminary data.</text>
</comment>
<dbReference type="EMBL" id="JAHVXZ010000017">
    <property type="protein sequence ID" value="MBW1259524.1"/>
    <property type="molecule type" value="Genomic_DNA"/>
</dbReference>
<name>A0ABS6VJL9_9GAMM</name>
<organism evidence="1 2">
    <name type="scientific">Pantoea allii</name>
    <dbReference type="NCBI Taxonomy" id="574096"/>
    <lineage>
        <taxon>Bacteria</taxon>
        <taxon>Pseudomonadati</taxon>
        <taxon>Pseudomonadota</taxon>
        <taxon>Gammaproteobacteria</taxon>
        <taxon>Enterobacterales</taxon>
        <taxon>Erwiniaceae</taxon>
        <taxon>Pantoea</taxon>
    </lineage>
</organism>